<feature type="compositionally biased region" description="Basic residues" evidence="1">
    <location>
        <begin position="214"/>
        <end position="239"/>
    </location>
</feature>
<gene>
    <name evidence="2" type="ORF">P5G65_27845</name>
</gene>
<proteinExistence type="predicted"/>
<dbReference type="Proteomes" id="UP001355653">
    <property type="component" value="Unassembled WGS sequence"/>
</dbReference>
<evidence type="ECO:0000313" key="3">
    <source>
        <dbReference type="Proteomes" id="UP001355653"/>
    </source>
</evidence>
<keyword evidence="3" id="KW-1185">Reference proteome</keyword>
<sequence length="469" mass="49469">MSEIVMVNNLARVMAAQERLRSLVERTGSSAQRLTGLFNKAAEAGTKLSQITARPAIAGRDYFSFVIDRMLLQLADLGHTKVDVKLMINDQIIRTAKQLRELLQGLGGEFSGSLEGKTKASASASATAAVIIAAPPEKGQLDKWLDRLLIMAEIVKLLGEAFEAFGKGFKSFAQGLKILKGLFAGNGGKKEKCKDPCKDNGGKRTKSDADSKTKSRSGTRTKNKTGARSKNRAGARTKTRAGDRTNTSPGGGRNKSRVRTRNGGQDRGRQIVQGDRGGHPAEPRTSNRLGKFSRASKLLRTTGKVLKPLGIGLSALDILTSDNKVGAVIQAGAGVAGAALGAFAGSIVPGAGTAVGGIIGGWLGDKAGELIVNKWFSGKEKEPPKEARTELLPADRETILMSASAASAGVSEGVTSNNYNISVDGITVNMPKEKVDMEELAITIGHQIVMQIGAAIQNRTENGGRAYGY</sequence>
<evidence type="ECO:0000313" key="2">
    <source>
        <dbReference type="EMBL" id="MEB4797719.1"/>
    </source>
</evidence>
<name>A0ABU6DIY1_9BACL</name>
<organism evidence="2 3">
    <name type="scientific">Paenibacillus chondroitinus</name>
    <dbReference type="NCBI Taxonomy" id="59842"/>
    <lineage>
        <taxon>Bacteria</taxon>
        <taxon>Bacillati</taxon>
        <taxon>Bacillota</taxon>
        <taxon>Bacilli</taxon>
        <taxon>Bacillales</taxon>
        <taxon>Paenibacillaceae</taxon>
        <taxon>Paenibacillus</taxon>
    </lineage>
</organism>
<accession>A0ABU6DIY1</accession>
<reference evidence="2 3" key="1">
    <citation type="submission" date="2023-03" db="EMBL/GenBank/DDBJ databases">
        <title>Bacillus Genome Sequencing.</title>
        <authorList>
            <person name="Dunlap C."/>
        </authorList>
    </citation>
    <scope>NUCLEOTIDE SEQUENCE [LARGE SCALE GENOMIC DNA]</scope>
    <source>
        <strain evidence="2 3">NRS-1351</strain>
    </source>
</reference>
<dbReference type="EMBL" id="JAROBY010000059">
    <property type="protein sequence ID" value="MEB4797719.1"/>
    <property type="molecule type" value="Genomic_DNA"/>
</dbReference>
<evidence type="ECO:0000256" key="1">
    <source>
        <dbReference type="SAM" id="MobiDB-lite"/>
    </source>
</evidence>
<protein>
    <recommendedName>
        <fullName evidence="4">Tail tape measure protein</fullName>
    </recommendedName>
</protein>
<evidence type="ECO:0008006" key="4">
    <source>
        <dbReference type="Google" id="ProtNLM"/>
    </source>
</evidence>
<dbReference type="RefSeq" id="WP_127455470.1">
    <property type="nucleotide sequence ID" value="NZ_JAROBY010000059.1"/>
</dbReference>
<comment type="caution">
    <text evidence="2">The sequence shown here is derived from an EMBL/GenBank/DDBJ whole genome shotgun (WGS) entry which is preliminary data.</text>
</comment>
<feature type="compositionally biased region" description="Basic and acidic residues" evidence="1">
    <location>
        <begin position="188"/>
        <end position="213"/>
    </location>
</feature>
<feature type="region of interest" description="Disordered" evidence="1">
    <location>
        <begin position="187"/>
        <end position="292"/>
    </location>
</feature>